<accession>A0A7W9SWX6</accession>
<comment type="caution">
    <text evidence="1">The sequence shown here is derived from an EMBL/GenBank/DDBJ whole genome shotgun (WGS) entry which is preliminary data.</text>
</comment>
<protein>
    <submittedName>
        <fullName evidence="1">GNAT superfamily N-acetyltransferase</fullName>
    </submittedName>
</protein>
<evidence type="ECO:0000313" key="2">
    <source>
        <dbReference type="Proteomes" id="UP000520814"/>
    </source>
</evidence>
<keyword evidence="1" id="KW-0808">Transferase</keyword>
<dbReference type="AlphaFoldDB" id="A0A7W9SWX6"/>
<dbReference type="GO" id="GO:0016740">
    <property type="term" value="F:transferase activity"/>
    <property type="evidence" value="ECO:0007669"/>
    <property type="project" value="UniProtKB-KW"/>
</dbReference>
<dbReference type="EMBL" id="JACHGW010000009">
    <property type="protein sequence ID" value="MBB6053875.1"/>
    <property type="molecule type" value="Genomic_DNA"/>
</dbReference>
<keyword evidence="2" id="KW-1185">Reference proteome</keyword>
<reference evidence="1 2" key="1">
    <citation type="submission" date="2020-08" db="EMBL/GenBank/DDBJ databases">
        <title>Genomic Encyclopedia of Type Strains, Phase IV (KMG-IV): sequencing the most valuable type-strain genomes for metagenomic binning, comparative biology and taxonomic classification.</title>
        <authorList>
            <person name="Goeker M."/>
        </authorList>
    </citation>
    <scope>NUCLEOTIDE SEQUENCE [LARGE SCALE GENOMIC DNA]</scope>
    <source>
        <strain evidence="1 2">DSM 23562</strain>
    </source>
</reference>
<dbReference type="Gene3D" id="3.40.630.30">
    <property type="match status" value="1"/>
</dbReference>
<organism evidence="1 2">
    <name type="scientific">Armatimonas rosea</name>
    <dbReference type="NCBI Taxonomy" id="685828"/>
    <lineage>
        <taxon>Bacteria</taxon>
        <taxon>Bacillati</taxon>
        <taxon>Armatimonadota</taxon>
        <taxon>Armatimonadia</taxon>
        <taxon>Armatimonadales</taxon>
        <taxon>Armatimonadaceae</taxon>
        <taxon>Armatimonas</taxon>
    </lineage>
</organism>
<gene>
    <name evidence="1" type="ORF">HNQ39_005722</name>
</gene>
<sequence>MTEAEAVICLFEEIAADEGWQPGDQIRAHATRSVYFGVWVRELLVGGLQLITPDEAGEVPTHLVWPELPVVDRASGVLHAAILAVLAEYRGKDNGAAFWQLGSALWRYCVEQNIKTIWLEATPKMLRAYRLLGWPLVVIGELREHWGEPCYPCSLSVREVAGSLAERALISTTYRGILDYMLAPVPKQPKITNINDG</sequence>
<dbReference type="InterPro" id="IPR016181">
    <property type="entry name" value="Acyl_CoA_acyltransferase"/>
</dbReference>
<evidence type="ECO:0000313" key="1">
    <source>
        <dbReference type="EMBL" id="MBB6053875.1"/>
    </source>
</evidence>
<dbReference type="Proteomes" id="UP000520814">
    <property type="component" value="Unassembled WGS sequence"/>
</dbReference>
<name>A0A7W9SWX6_ARMRO</name>
<dbReference type="SUPFAM" id="SSF55729">
    <property type="entry name" value="Acyl-CoA N-acyltransferases (Nat)"/>
    <property type="match status" value="1"/>
</dbReference>
<proteinExistence type="predicted"/>